<name>A0A383BC82_9ZZZZ</name>
<feature type="non-terminal residue" evidence="2">
    <location>
        <position position="24"/>
    </location>
</feature>
<sequence>MANSWGESGTSWGIGNWGQQSNTT</sequence>
<evidence type="ECO:0000256" key="1">
    <source>
        <dbReference type="SAM" id="MobiDB-lite"/>
    </source>
</evidence>
<dbReference type="EMBL" id="UINC01199104">
    <property type="protein sequence ID" value="SVE17370.1"/>
    <property type="molecule type" value="Genomic_DNA"/>
</dbReference>
<proteinExistence type="predicted"/>
<evidence type="ECO:0000313" key="2">
    <source>
        <dbReference type="EMBL" id="SVE17370.1"/>
    </source>
</evidence>
<organism evidence="2">
    <name type="scientific">marine metagenome</name>
    <dbReference type="NCBI Taxonomy" id="408172"/>
    <lineage>
        <taxon>unclassified sequences</taxon>
        <taxon>metagenomes</taxon>
        <taxon>ecological metagenomes</taxon>
    </lineage>
</organism>
<feature type="region of interest" description="Disordered" evidence="1">
    <location>
        <begin position="1"/>
        <end position="24"/>
    </location>
</feature>
<protein>
    <submittedName>
        <fullName evidence="2">Uncharacterized protein</fullName>
    </submittedName>
</protein>
<accession>A0A383BC82</accession>
<gene>
    <name evidence="2" type="ORF">METZ01_LOCUS470224</name>
</gene>
<reference evidence="2" key="1">
    <citation type="submission" date="2018-05" db="EMBL/GenBank/DDBJ databases">
        <authorList>
            <person name="Lanie J.A."/>
            <person name="Ng W.-L."/>
            <person name="Kazmierczak K.M."/>
            <person name="Andrzejewski T.M."/>
            <person name="Davidsen T.M."/>
            <person name="Wayne K.J."/>
            <person name="Tettelin H."/>
            <person name="Glass J.I."/>
            <person name="Rusch D."/>
            <person name="Podicherti R."/>
            <person name="Tsui H.-C.T."/>
            <person name="Winkler M.E."/>
        </authorList>
    </citation>
    <scope>NUCLEOTIDE SEQUENCE</scope>
</reference>
<dbReference type="AlphaFoldDB" id="A0A383BC82"/>